<reference evidence="1" key="1">
    <citation type="submission" date="2020-04" db="EMBL/GenBank/DDBJ databases">
        <authorList>
            <person name="Chiriac C."/>
            <person name="Salcher M."/>
            <person name="Ghai R."/>
            <person name="Kavagutti S V."/>
        </authorList>
    </citation>
    <scope>NUCLEOTIDE SEQUENCE</scope>
</reference>
<name>A0A6J5LCZ8_9CAUD</name>
<sequence>MDQSTLNMLFGGILAVSGWFARQMWEAVQVLKADLHKIEVDLPISYVRKDDLDKRMDHIEAMFQRIYDKLDGKADK</sequence>
<proteinExistence type="predicted"/>
<protein>
    <submittedName>
        <fullName evidence="1">Uncharacterized protein</fullName>
    </submittedName>
</protein>
<dbReference type="EMBL" id="LR796248">
    <property type="protein sequence ID" value="CAB4131056.1"/>
    <property type="molecule type" value="Genomic_DNA"/>
</dbReference>
<gene>
    <name evidence="1" type="ORF">UFOVP122_51</name>
</gene>
<accession>A0A6J5LCZ8</accession>
<evidence type="ECO:0000313" key="1">
    <source>
        <dbReference type="EMBL" id="CAB4131056.1"/>
    </source>
</evidence>
<organism evidence="1">
    <name type="scientific">uncultured Caudovirales phage</name>
    <dbReference type="NCBI Taxonomy" id="2100421"/>
    <lineage>
        <taxon>Viruses</taxon>
        <taxon>Duplodnaviria</taxon>
        <taxon>Heunggongvirae</taxon>
        <taxon>Uroviricota</taxon>
        <taxon>Caudoviricetes</taxon>
        <taxon>Peduoviridae</taxon>
        <taxon>Maltschvirus</taxon>
        <taxon>Maltschvirus maltsch</taxon>
    </lineage>
</organism>